<dbReference type="Proteomes" id="UP000807306">
    <property type="component" value="Unassembled WGS sequence"/>
</dbReference>
<organism evidence="2 3">
    <name type="scientific">Crepidotus variabilis</name>
    <dbReference type="NCBI Taxonomy" id="179855"/>
    <lineage>
        <taxon>Eukaryota</taxon>
        <taxon>Fungi</taxon>
        <taxon>Dikarya</taxon>
        <taxon>Basidiomycota</taxon>
        <taxon>Agaricomycotina</taxon>
        <taxon>Agaricomycetes</taxon>
        <taxon>Agaricomycetidae</taxon>
        <taxon>Agaricales</taxon>
        <taxon>Agaricineae</taxon>
        <taxon>Crepidotaceae</taxon>
        <taxon>Crepidotus</taxon>
    </lineage>
</organism>
<protein>
    <submittedName>
        <fullName evidence="2">Uncharacterized protein</fullName>
    </submittedName>
</protein>
<feature type="transmembrane region" description="Helical" evidence="1">
    <location>
        <begin position="212"/>
        <end position="234"/>
    </location>
</feature>
<dbReference type="AlphaFoldDB" id="A0A9P6E2W4"/>
<comment type="caution">
    <text evidence="2">The sequence shown here is derived from an EMBL/GenBank/DDBJ whole genome shotgun (WGS) entry which is preliminary data.</text>
</comment>
<sequence>MAFSSSSATRSGRLSRLARTTFSVRLRFTAWRVTIISTPLVLALVAFSSHRPNINVLGLTLLSVVLVHHFLSMLGPRFSFPKILDCVLLCTECIATIPNLILYLTPIVHNTANKSNDSSVDIATIANIVLWFILILSLLLLSLFRTIDLVVAPRRSDSWKFLWERYDLAWPARKTSRKADQARAGIQTEGSLASKIILGHLYKSYFPGESGWVIYSRAILAVIFILSLLAYGFVNIVVGPLQERMMELAREHRSLSLSDQISQNFPLWGVVASIRLNYLESSIVSDIVQNFPSAISVEQLGSSRGSRACEWDPAQTSHDPTPIAGQHTIFFAGMFLCQIPGLYLYNPDVLRVQDAGLSRFNSDLLVTVNFTQLKIPGDRLGFTSRDSVQIFLATNPDVKRVMTLTAPTTLIPGVNLVGMVKMAIRRKFQFQGLSSLGIFDIYEDTVIGDMPHVYSDPLASGPVASPLILRDPNSGKSREDYQNQSVFSGFSQVGGLWTFFAGIFAAVFGTSTMRILFGLKPLAIFGLAHSFQKSKLREACNAEYPRVQQDLSALPVDRGILSLMHDHLLDVEFLSPNKSHKDDYDSNDINDTQRSDLAHENIDLNPLCTSSSEYTDSKYVP</sequence>
<feature type="transmembrane region" description="Helical" evidence="1">
    <location>
        <begin position="54"/>
        <end position="71"/>
    </location>
</feature>
<name>A0A9P6E2W4_9AGAR</name>
<accession>A0A9P6E2W4</accession>
<feature type="transmembrane region" description="Helical" evidence="1">
    <location>
        <begin position="29"/>
        <end position="48"/>
    </location>
</feature>
<feature type="transmembrane region" description="Helical" evidence="1">
    <location>
        <begin position="124"/>
        <end position="144"/>
    </location>
</feature>
<dbReference type="EMBL" id="MU158037">
    <property type="protein sequence ID" value="KAF9521515.1"/>
    <property type="molecule type" value="Genomic_DNA"/>
</dbReference>
<keyword evidence="1" id="KW-0812">Transmembrane</keyword>
<evidence type="ECO:0000313" key="2">
    <source>
        <dbReference type="EMBL" id="KAF9521515.1"/>
    </source>
</evidence>
<keyword evidence="1" id="KW-0472">Membrane</keyword>
<evidence type="ECO:0000313" key="3">
    <source>
        <dbReference type="Proteomes" id="UP000807306"/>
    </source>
</evidence>
<feature type="transmembrane region" description="Helical" evidence="1">
    <location>
        <begin position="83"/>
        <end position="104"/>
    </location>
</feature>
<keyword evidence="3" id="KW-1185">Reference proteome</keyword>
<proteinExistence type="predicted"/>
<dbReference type="OrthoDB" id="3227921at2759"/>
<gene>
    <name evidence="2" type="ORF">CPB83DRAFT_887917</name>
</gene>
<reference evidence="2" key="1">
    <citation type="submission" date="2020-11" db="EMBL/GenBank/DDBJ databases">
        <authorList>
            <consortium name="DOE Joint Genome Institute"/>
            <person name="Ahrendt S."/>
            <person name="Riley R."/>
            <person name="Andreopoulos W."/>
            <person name="Labutti K."/>
            <person name="Pangilinan J."/>
            <person name="Ruiz-Duenas F.J."/>
            <person name="Barrasa J.M."/>
            <person name="Sanchez-Garcia M."/>
            <person name="Camarero S."/>
            <person name="Miyauchi S."/>
            <person name="Serrano A."/>
            <person name="Linde D."/>
            <person name="Babiker R."/>
            <person name="Drula E."/>
            <person name="Ayuso-Fernandez I."/>
            <person name="Pacheco R."/>
            <person name="Padilla G."/>
            <person name="Ferreira P."/>
            <person name="Barriuso J."/>
            <person name="Kellner H."/>
            <person name="Castanera R."/>
            <person name="Alfaro M."/>
            <person name="Ramirez L."/>
            <person name="Pisabarro A.G."/>
            <person name="Kuo A."/>
            <person name="Tritt A."/>
            <person name="Lipzen A."/>
            <person name="He G."/>
            <person name="Yan M."/>
            <person name="Ng V."/>
            <person name="Cullen D."/>
            <person name="Martin F."/>
            <person name="Rosso M.-N."/>
            <person name="Henrissat B."/>
            <person name="Hibbett D."/>
            <person name="Martinez A.T."/>
            <person name="Grigoriev I.V."/>
        </authorList>
    </citation>
    <scope>NUCLEOTIDE SEQUENCE</scope>
    <source>
        <strain evidence="2">CBS 506.95</strain>
    </source>
</reference>
<feature type="transmembrane region" description="Helical" evidence="1">
    <location>
        <begin position="496"/>
        <end position="517"/>
    </location>
</feature>
<keyword evidence="1" id="KW-1133">Transmembrane helix</keyword>
<evidence type="ECO:0000256" key="1">
    <source>
        <dbReference type="SAM" id="Phobius"/>
    </source>
</evidence>